<gene>
    <name evidence="1" type="ORF">PsPhBjorn_gp06</name>
</gene>
<evidence type="ECO:0000313" key="2">
    <source>
        <dbReference type="Proteomes" id="UP000240564"/>
    </source>
</evidence>
<dbReference type="Proteomes" id="UP000240564">
    <property type="component" value="Segment"/>
</dbReference>
<keyword evidence="2" id="KW-1185">Reference proteome</keyword>
<dbReference type="OrthoDB" id="10091at10239"/>
<dbReference type="EMBL" id="MG775259">
    <property type="protein sequence ID" value="AUV61810.1"/>
    <property type="molecule type" value="Genomic_DNA"/>
</dbReference>
<organism evidence="1 2">
    <name type="scientific">Pseudomonas phage Bjorn</name>
    <dbReference type="NCBI Taxonomy" id="2079288"/>
    <lineage>
        <taxon>Viruses</taxon>
        <taxon>Duplodnaviria</taxon>
        <taxon>Heunggongvirae</taxon>
        <taxon>Uroviricota</taxon>
        <taxon>Caudoviricetes</taxon>
        <taxon>Bjornvirus</taxon>
        <taxon>Bjornvirus bjorn</taxon>
    </lineage>
</organism>
<reference evidence="1 2" key="1">
    <citation type="submission" date="2018-01" db="EMBL/GenBank/DDBJ databases">
        <title>Pseudomonas phages infecting Pseudomonas sp. isolated from Prunus avium.</title>
        <authorList>
            <person name="Colberg O."/>
            <person name="Byth Carstens A."/>
        </authorList>
    </citation>
    <scope>NUCLEOTIDE SEQUENCE [LARGE SCALE GENOMIC DNA]</scope>
</reference>
<name>A0A2K9VHL1_9CAUD</name>
<protein>
    <submittedName>
        <fullName evidence="1">Uncharacterized protein</fullName>
    </submittedName>
</protein>
<accession>A0A2K9VHL1</accession>
<proteinExistence type="predicted"/>
<sequence length="193" mass="20571">MSTLKIAANMDKAGIELAIKSITNRGASLDKDIALTGLSVLAHIAQHKEVSLFQKLYAALPKGSRSNALVAWALQYGQIAVNMDKDTKKARPFVFDGGKTTDLVEATKKPWFDFKKPKDVADEFNPELAFLNFMARIEAGIKKGTIAEGDSFIAGLVNQAKVAKDRIDAKAAPEATVTAPSVAAVPGAVVDAE</sequence>
<evidence type="ECO:0000313" key="1">
    <source>
        <dbReference type="EMBL" id="AUV61810.1"/>
    </source>
</evidence>